<evidence type="ECO:0000313" key="2">
    <source>
        <dbReference type="EMBL" id="CAD15829.1"/>
    </source>
</evidence>
<dbReference type="EMBL" id="AL646052">
    <property type="protein sequence ID" value="CAD15829.1"/>
    <property type="molecule type" value="Genomic_DNA"/>
</dbReference>
<keyword evidence="3" id="KW-1185">Reference proteome</keyword>
<dbReference type="GO" id="GO:0015288">
    <property type="term" value="F:porin activity"/>
    <property type="evidence" value="ECO:0007669"/>
    <property type="project" value="InterPro"/>
</dbReference>
<evidence type="ECO:0000259" key="1">
    <source>
        <dbReference type="Pfam" id="PF13609"/>
    </source>
</evidence>
<feature type="non-terminal residue" evidence="2">
    <location>
        <position position="1"/>
    </location>
</feature>
<dbReference type="InterPro" id="IPR023614">
    <property type="entry name" value="Porin_dom_sf"/>
</dbReference>
<reference evidence="2 3" key="1">
    <citation type="journal article" date="2002" name="Nature">
        <title>Genome sequence of the plant pathogen Ralstonia solanacearum.</title>
        <authorList>
            <person name="Salanoubat M."/>
            <person name="Genin S."/>
            <person name="Artiguenave F."/>
            <person name="Gouzy J."/>
            <person name="Mangenot S."/>
            <person name="Arlat M."/>
            <person name="Billault A."/>
            <person name="Brottier P."/>
            <person name="Camus J.C."/>
            <person name="Cattolico L."/>
            <person name="Chandler M."/>
            <person name="Choisne N."/>
            <person name="Claudel-Renard C."/>
            <person name="Cunnac S."/>
            <person name="Demange N."/>
            <person name="Gaspin C."/>
            <person name="Lavie M."/>
            <person name="Moisan A."/>
            <person name="Robert C."/>
            <person name="Saurin W."/>
            <person name="Schiex T."/>
            <person name="Siguier P."/>
            <person name="Thebault P."/>
            <person name="Whalen M."/>
            <person name="Wincker P."/>
            <person name="Levy M."/>
            <person name="Weissenbach J."/>
            <person name="Boucher C.A."/>
        </authorList>
    </citation>
    <scope>NUCLEOTIDE SEQUENCE [LARGE SCALE GENOMIC DNA]</scope>
    <source>
        <strain evidence="3">ATCC BAA-1114 / GMI1000</strain>
    </source>
</reference>
<name>Q8XXJ1_RALN1</name>
<accession>Q8XXJ1</accession>
<dbReference type="STRING" id="267608.RSc2122"/>
<organism evidence="2 3">
    <name type="scientific">Ralstonia nicotianae (strain ATCC BAA-1114 / GMI1000)</name>
    <name type="common">Ralstonia solanacearum</name>
    <dbReference type="NCBI Taxonomy" id="267608"/>
    <lineage>
        <taxon>Bacteria</taxon>
        <taxon>Pseudomonadati</taxon>
        <taxon>Pseudomonadota</taxon>
        <taxon>Betaproteobacteria</taxon>
        <taxon>Burkholderiales</taxon>
        <taxon>Burkholderiaceae</taxon>
        <taxon>Ralstonia</taxon>
        <taxon>Ralstonia solanacearum species complex</taxon>
    </lineage>
</organism>
<dbReference type="InterPro" id="IPR033900">
    <property type="entry name" value="Gram_neg_porin_domain"/>
</dbReference>
<gene>
    <name evidence="2" type="ordered locus">RSc2122</name>
</gene>
<proteinExistence type="predicted"/>
<dbReference type="HOGENOM" id="CLU_178138_0_0_4"/>
<evidence type="ECO:0000313" key="3">
    <source>
        <dbReference type="Proteomes" id="UP000001436"/>
    </source>
</evidence>
<dbReference type="Pfam" id="PF13609">
    <property type="entry name" value="Porin_4"/>
    <property type="match status" value="1"/>
</dbReference>
<dbReference type="eggNOG" id="COG3203">
    <property type="taxonomic scope" value="Bacteria"/>
</dbReference>
<dbReference type="Gene3D" id="2.40.160.10">
    <property type="entry name" value="Porin"/>
    <property type="match status" value="1"/>
</dbReference>
<dbReference type="AlphaFoldDB" id="Q8XXJ1"/>
<dbReference type="KEGG" id="rso:RSc2122"/>
<feature type="domain" description="Porin" evidence="1">
    <location>
        <begin position="16"/>
        <end position="81"/>
    </location>
</feature>
<protein>
    <recommendedName>
        <fullName evidence="1">Porin domain-containing protein</fullName>
    </recommendedName>
</protein>
<sequence>DFRLAIKSGTPRARHHIKNTISTGDTKANGGQLGVSVPLGAGSILASYAYTKTSGAADVKRNTWAIGYDYALSKRTDLYAADFRDKVTSLSTADTLGVGMRAKF</sequence>
<dbReference type="SUPFAM" id="SSF56935">
    <property type="entry name" value="Porins"/>
    <property type="match status" value="1"/>
</dbReference>
<dbReference type="GO" id="GO:0016020">
    <property type="term" value="C:membrane"/>
    <property type="evidence" value="ECO:0007669"/>
    <property type="project" value="InterPro"/>
</dbReference>
<dbReference type="EnsemblBacteria" id="CAD15829">
    <property type="protein sequence ID" value="CAD15829"/>
    <property type="gene ID" value="RSc2122"/>
</dbReference>
<dbReference type="Proteomes" id="UP000001436">
    <property type="component" value="Chromosome"/>
</dbReference>